<evidence type="ECO:0008006" key="3">
    <source>
        <dbReference type="Google" id="ProtNLM"/>
    </source>
</evidence>
<evidence type="ECO:0000313" key="2">
    <source>
        <dbReference type="Proteomes" id="UP000093510"/>
    </source>
</evidence>
<dbReference type="AlphaFoldDB" id="A0A1B9E6M6"/>
<evidence type="ECO:0000313" key="1">
    <source>
        <dbReference type="EMBL" id="OCB77573.1"/>
    </source>
</evidence>
<proteinExistence type="predicted"/>
<dbReference type="RefSeq" id="WP_066332778.1">
    <property type="nucleotide sequence ID" value="NZ_CP017688.1"/>
</dbReference>
<dbReference type="InterPro" id="IPR011990">
    <property type="entry name" value="TPR-like_helical_dom_sf"/>
</dbReference>
<name>A0A1B9E6M6_9FLAO</name>
<dbReference type="Proteomes" id="UP000093510">
    <property type="component" value="Unassembled WGS sequence"/>
</dbReference>
<dbReference type="OrthoDB" id="1492782at2"/>
<accession>A0A1B9E6M6</accession>
<comment type="caution">
    <text evidence="1">The sequence shown here is derived from an EMBL/GenBank/DDBJ whole genome shotgun (WGS) entry which is preliminary data.</text>
</comment>
<reference evidence="1 2" key="1">
    <citation type="submission" date="2016-03" db="EMBL/GenBank/DDBJ databases">
        <authorList>
            <person name="Ploux O."/>
        </authorList>
    </citation>
    <scope>NUCLEOTIDE SEQUENCE [LARGE SCALE GENOMIC DNA]</scope>
    <source>
        <strain evidence="1 2">LPB0076</strain>
    </source>
</reference>
<sequence>MKLKDIFSDINTKVFVVTDQNDENELNWTIEPTNFHLLPEEDNYYFVKAKQVSTNKTTDCFIGIMTPERIAEIIIKRNIIRQTKVESIYDQKQTIIPAVASECYGNYELFYAKENPQIGIDILKDGLTKSTNKNVVSEDLGYILRDEKRTEEAIEAFKISEEFGPSSEYTFWELSELYAEIGLIEKQSEYKQKFKDSGGIEL</sequence>
<dbReference type="EMBL" id="LVEP01000014">
    <property type="protein sequence ID" value="OCB77573.1"/>
    <property type="molecule type" value="Genomic_DNA"/>
</dbReference>
<organism evidence="1 2">
    <name type="scientific">Flavobacterium crassostreae</name>
    <dbReference type="NCBI Taxonomy" id="1763534"/>
    <lineage>
        <taxon>Bacteria</taxon>
        <taxon>Pseudomonadati</taxon>
        <taxon>Bacteroidota</taxon>
        <taxon>Flavobacteriia</taxon>
        <taxon>Flavobacteriales</taxon>
        <taxon>Flavobacteriaceae</taxon>
        <taxon>Flavobacterium</taxon>
    </lineage>
</organism>
<gene>
    <name evidence="1" type="ORF">LPBF_03980</name>
</gene>
<protein>
    <recommendedName>
        <fullName evidence="3">Tetratricopeptide repeat protein</fullName>
    </recommendedName>
</protein>
<dbReference type="Gene3D" id="1.25.40.10">
    <property type="entry name" value="Tetratricopeptide repeat domain"/>
    <property type="match status" value="1"/>
</dbReference>
<keyword evidence="2" id="KW-1185">Reference proteome</keyword>